<dbReference type="GO" id="GO:0017000">
    <property type="term" value="P:antibiotic biosynthetic process"/>
    <property type="evidence" value="ECO:0007669"/>
    <property type="project" value="UniProtKB-ARBA"/>
</dbReference>
<proteinExistence type="predicted"/>
<evidence type="ECO:0000259" key="4">
    <source>
        <dbReference type="PROSITE" id="PS50075"/>
    </source>
</evidence>
<evidence type="ECO:0000256" key="1">
    <source>
        <dbReference type="ARBA" id="ARBA00022450"/>
    </source>
</evidence>
<dbReference type="Pfam" id="PF00550">
    <property type="entry name" value="PP-binding"/>
    <property type="match status" value="1"/>
</dbReference>
<sequence>MSITDQSLTPVGTAPVDQPSPHPGAADLEGWLTERVAFHLRRASEEIDPDTPLADYGIDSVAAISICGEIEAHVRLAVSPTIAYDFPTVHAISEHLAERLASGDPS</sequence>
<dbReference type="InterPro" id="IPR020806">
    <property type="entry name" value="PKS_PP-bd"/>
</dbReference>
<dbReference type="GO" id="GO:0031177">
    <property type="term" value="F:phosphopantetheine binding"/>
    <property type="evidence" value="ECO:0007669"/>
    <property type="project" value="InterPro"/>
</dbReference>
<dbReference type="InterPro" id="IPR009081">
    <property type="entry name" value="PP-bd_ACP"/>
</dbReference>
<dbReference type="EMBL" id="CP163432">
    <property type="protein sequence ID" value="XDQ14884.1"/>
    <property type="molecule type" value="Genomic_DNA"/>
</dbReference>
<protein>
    <submittedName>
        <fullName evidence="5">Acyl carrier protein</fullName>
    </submittedName>
</protein>
<dbReference type="AlphaFoldDB" id="A0AB39NCK6"/>
<dbReference type="RefSeq" id="WP_369274837.1">
    <property type="nucleotide sequence ID" value="NZ_CP163432.1"/>
</dbReference>
<gene>
    <name evidence="5" type="ORF">AB5J55_37195</name>
</gene>
<evidence type="ECO:0000313" key="5">
    <source>
        <dbReference type="EMBL" id="XDQ14884.1"/>
    </source>
</evidence>
<dbReference type="SUPFAM" id="SSF47336">
    <property type="entry name" value="ACP-like"/>
    <property type="match status" value="1"/>
</dbReference>
<accession>A0AB39NCK6</accession>
<dbReference type="InterPro" id="IPR036736">
    <property type="entry name" value="ACP-like_sf"/>
</dbReference>
<dbReference type="SMART" id="SM00823">
    <property type="entry name" value="PKS_PP"/>
    <property type="match status" value="1"/>
</dbReference>
<evidence type="ECO:0000256" key="2">
    <source>
        <dbReference type="ARBA" id="ARBA00022553"/>
    </source>
</evidence>
<feature type="domain" description="Carrier" evidence="4">
    <location>
        <begin position="26"/>
        <end position="100"/>
    </location>
</feature>
<keyword evidence="1" id="KW-0596">Phosphopantetheine</keyword>
<reference evidence="5" key="1">
    <citation type="submission" date="2024-07" db="EMBL/GenBank/DDBJ databases">
        <authorList>
            <person name="Yu S.T."/>
        </authorList>
    </citation>
    <scope>NUCLEOTIDE SEQUENCE</scope>
    <source>
        <strain evidence="5">R11</strain>
    </source>
</reference>
<keyword evidence="2" id="KW-0597">Phosphoprotein</keyword>
<name>A0AB39NCK6_9ACTN</name>
<dbReference type="Gene3D" id="1.10.1200.10">
    <property type="entry name" value="ACP-like"/>
    <property type="match status" value="1"/>
</dbReference>
<feature type="region of interest" description="Disordered" evidence="3">
    <location>
        <begin position="1"/>
        <end position="27"/>
    </location>
</feature>
<feature type="compositionally biased region" description="Polar residues" evidence="3">
    <location>
        <begin position="1"/>
        <end position="10"/>
    </location>
</feature>
<dbReference type="SMART" id="SM01294">
    <property type="entry name" value="PKS_PP_betabranch"/>
    <property type="match status" value="1"/>
</dbReference>
<organism evidence="5">
    <name type="scientific">Streptomyces sp. R11</name>
    <dbReference type="NCBI Taxonomy" id="3238625"/>
    <lineage>
        <taxon>Bacteria</taxon>
        <taxon>Bacillati</taxon>
        <taxon>Actinomycetota</taxon>
        <taxon>Actinomycetes</taxon>
        <taxon>Kitasatosporales</taxon>
        <taxon>Streptomycetaceae</taxon>
        <taxon>Streptomyces</taxon>
    </lineage>
</organism>
<evidence type="ECO:0000256" key="3">
    <source>
        <dbReference type="SAM" id="MobiDB-lite"/>
    </source>
</evidence>
<dbReference type="PROSITE" id="PS50075">
    <property type="entry name" value="CARRIER"/>
    <property type="match status" value="1"/>
</dbReference>